<organism evidence="2 3">
    <name type="scientific">Trifolium medium</name>
    <dbReference type="NCBI Taxonomy" id="97028"/>
    <lineage>
        <taxon>Eukaryota</taxon>
        <taxon>Viridiplantae</taxon>
        <taxon>Streptophyta</taxon>
        <taxon>Embryophyta</taxon>
        <taxon>Tracheophyta</taxon>
        <taxon>Spermatophyta</taxon>
        <taxon>Magnoliopsida</taxon>
        <taxon>eudicotyledons</taxon>
        <taxon>Gunneridae</taxon>
        <taxon>Pentapetalae</taxon>
        <taxon>rosids</taxon>
        <taxon>fabids</taxon>
        <taxon>Fabales</taxon>
        <taxon>Fabaceae</taxon>
        <taxon>Papilionoideae</taxon>
        <taxon>50 kb inversion clade</taxon>
        <taxon>NPAAA clade</taxon>
        <taxon>Hologalegina</taxon>
        <taxon>IRL clade</taxon>
        <taxon>Trifolieae</taxon>
        <taxon>Trifolium</taxon>
    </lineage>
</organism>
<keyword evidence="1" id="KW-0472">Membrane</keyword>
<evidence type="ECO:0000256" key="1">
    <source>
        <dbReference type="SAM" id="Phobius"/>
    </source>
</evidence>
<evidence type="ECO:0000313" key="3">
    <source>
        <dbReference type="Proteomes" id="UP000265520"/>
    </source>
</evidence>
<keyword evidence="3" id="KW-1185">Reference proteome</keyword>
<comment type="caution">
    <text evidence="2">The sequence shown here is derived from an EMBL/GenBank/DDBJ whole genome shotgun (WGS) entry which is preliminary data.</text>
</comment>
<keyword evidence="1" id="KW-1133">Transmembrane helix</keyword>
<dbReference type="AlphaFoldDB" id="A0A392P619"/>
<sequence length="58" mass="6662">MDSFVKFLNISSAVVEFVLVLGVLCFLVWVFYELVFMKWRRLAAVSPPPVNELEMLPA</sequence>
<proteinExistence type="predicted"/>
<reference evidence="2 3" key="1">
    <citation type="journal article" date="2018" name="Front. Plant Sci.">
        <title>Red Clover (Trifolium pratense) and Zigzag Clover (T. medium) - A Picture of Genomic Similarities and Differences.</title>
        <authorList>
            <person name="Dluhosova J."/>
            <person name="Istvanek J."/>
            <person name="Nedelnik J."/>
            <person name="Repkova J."/>
        </authorList>
    </citation>
    <scope>NUCLEOTIDE SEQUENCE [LARGE SCALE GENOMIC DNA]</scope>
    <source>
        <strain evidence="3">cv. 10/8</strain>
        <tissue evidence="2">Leaf</tissue>
    </source>
</reference>
<keyword evidence="1" id="KW-0812">Transmembrane</keyword>
<protein>
    <submittedName>
        <fullName evidence="2">Uncharacterized protein</fullName>
    </submittedName>
</protein>
<accession>A0A392P619</accession>
<evidence type="ECO:0000313" key="2">
    <source>
        <dbReference type="EMBL" id="MCI06830.1"/>
    </source>
</evidence>
<dbReference type="Proteomes" id="UP000265520">
    <property type="component" value="Unassembled WGS sequence"/>
</dbReference>
<dbReference type="EMBL" id="LXQA010063217">
    <property type="protein sequence ID" value="MCI06830.1"/>
    <property type="molecule type" value="Genomic_DNA"/>
</dbReference>
<name>A0A392P619_9FABA</name>
<feature type="transmembrane region" description="Helical" evidence="1">
    <location>
        <begin position="12"/>
        <end position="32"/>
    </location>
</feature>